<reference evidence="3 4" key="1">
    <citation type="submission" date="2016-10" db="EMBL/GenBank/DDBJ databases">
        <authorList>
            <person name="de Groot N.N."/>
        </authorList>
    </citation>
    <scope>NUCLEOTIDE SEQUENCE [LARGE SCALE GENOMIC DNA]</scope>
    <source>
        <strain evidence="3 4">DSM 19073</strain>
    </source>
</reference>
<proteinExistence type="inferred from homology"/>
<organism evidence="3 4">
    <name type="scientific">Jannaschia pohangensis</name>
    <dbReference type="NCBI Taxonomy" id="390807"/>
    <lineage>
        <taxon>Bacteria</taxon>
        <taxon>Pseudomonadati</taxon>
        <taxon>Pseudomonadota</taxon>
        <taxon>Alphaproteobacteria</taxon>
        <taxon>Rhodobacterales</taxon>
        <taxon>Roseobacteraceae</taxon>
        <taxon>Jannaschia</taxon>
    </lineage>
</organism>
<dbReference type="EMBL" id="FORA01000001">
    <property type="protein sequence ID" value="SFI59264.1"/>
    <property type="molecule type" value="Genomic_DNA"/>
</dbReference>
<dbReference type="AlphaFoldDB" id="A0A1I3JGG4"/>
<dbReference type="STRING" id="390807.SAMN04488095_1315"/>
<dbReference type="InterPro" id="IPR006660">
    <property type="entry name" value="Arsenate_reductase-like"/>
</dbReference>
<accession>A0A1I3JGG4</accession>
<name>A0A1I3JGG4_9RHOB</name>
<dbReference type="Pfam" id="PF03960">
    <property type="entry name" value="ArsC"/>
    <property type="match status" value="1"/>
</dbReference>
<gene>
    <name evidence="3" type="ORF">SAMN04488095_1315</name>
</gene>
<keyword evidence="4" id="KW-1185">Reference proteome</keyword>
<sequence length="115" mass="12255">MIVLHGLKACDSCRKALKTLAVGEIPARLRDLREEPPTQAELVGWLARLGPAMLNTRSTTWRGLTEAERATDPLALMLAHPALIKRPVVETPSGLYLSWTAEAQSAAGLGNSGAG</sequence>
<dbReference type="PROSITE" id="PS51353">
    <property type="entry name" value="ARSC"/>
    <property type="match status" value="1"/>
</dbReference>
<evidence type="ECO:0000256" key="2">
    <source>
        <dbReference type="PROSITE-ProRule" id="PRU01282"/>
    </source>
</evidence>
<dbReference type="Proteomes" id="UP000199110">
    <property type="component" value="Unassembled WGS sequence"/>
</dbReference>
<comment type="similarity">
    <text evidence="1 2">Belongs to the ArsC family.</text>
</comment>
<dbReference type="SUPFAM" id="SSF52833">
    <property type="entry name" value="Thioredoxin-like"/>
    <property type="match status" value="1"/>
</dbReference>
<dbReference type="RefSeq" id="WP_342707300.1">
    <property type="nucleotide sequence ID" value="NZ_FORA01000001.1"/>
</dbReference>
<protein>
    <submittedName>
        <fullName evidence="3">Arsenate reductase, glutaredoxin family</fullName>
    </submittedName>
</protein>
<dbReference type="InterPro" id="IPR036249">
    <property type="entry name" value="Thioredoxin-like_sf"/>
</dbReference>
<dbReference type="Gene3D" id="3.40.30.10">
    <property type="entry name" value="Glutaredoxin"/>
    <property type="match status" value="1"/>
</dbReference>
<evidence type="ECO:0000256" key="1">
    <source>
        <dbReference type="ARBA" id="ARBA00007198"/>
    </source>
</evidence>
<dbReference type="PANTHER" id="PTHR30041:SF8">
    <property type="entry name" value="PROTEIN YFFB"/>
    <property type="match status" value="1"/>
</dbReference>
<dbReference type="PANTHER" id="PTHR30041">
    <property type="entry name" value="ARSENATE REDUCTASE"/>
    <property type="match status" value="1"/>
</dbReference>
<evidence type="ECO:0000313" key="3">
    <source>
        <dbReference type="EMBL" id="SFI59264.1"/>
    </source>
</evidence>
<evidence type="ECO:0000313" key="4">
    <source>
        <dbReference type="Proteomes" id="UP000199110"/>
    </source>
</evidence>